<dbReference type="SUPFAM" id="SSF48452">
    <property type="entry name" value="TPR-like"/>
    <property type="match status" value="1"/>
</dbReference>
<feature type="domain" description="Tetratricopeptide repeat protein 7 N-terminal" evidence="3">
    <location>
        <begin position="11"/>
        <end position="114"/>
    </location>
</feature>
<evidence type="ECO:0000313" key="5">
    <source>
        <dbReference type="Proteomes" id="UP000663836"/>
    </source>
</evidence>
<dbReference type="InterPro" id="IPR011990">
    <property type="entry name" value="TPR-like_helical_dom_sf"/>
</dbReference>
<reference evidence="4" key="1">
    <citation type="submission" date="2021-02" db="EMBL/GenBank/DDBJ databases">
        <authorList>
            <person name="Nowell W R."/>
        </authorList>
    </citation>
    <scope>NUCLEOTIDE SEQUENCE</scope>
</reference>
<dbReference type="EMBL" id="CAJOBD010024172">
    <property type="protein sequence ID" value="CAF4258615.1"/>
    <property type="molecule type" value="Genomic_DNA"/>
</dbReference>
<gene>
    <name evidence="4" type="ORF">JBS370_LOCUS38988</name>
</gene>
<dbReference type="Gene3D" id="1.25.40.10">
    <property type="entry name" value="Tetratricopeptide repeat domain"/>
    <property type="match status" value="1"/>
</dbReference>
<dbReference type="GO" id="GO:0005886">
    <property type="term" value="C:plasma membrane"/>
    <property type="evidence" value="ECO:0007669"/>
    <property type="project" value="TreeGrafter"/>
</dbReference>
<name>A0A820F914_9BILA</name>
<dbReference type="Proteomes" id="UP000663836">
    <property type="component" value="Unassembled WGS sequence"/>
</dbReference>
<comment type="similarity">
    <text evidence="2">Belongs to the YPP1 family.</text>
</comment>
<dbReference type="AlphaFoldDB" id="A0A820F914"/>
<comment type="caution">
    <text evidence="4">The sequence shown here is derived from an EMBL/GenBank/DDBJ whole genome shotgun (WGS) entry which is preliminary data.</text>
</comment>
<comment type="function">
    <text evidence="1">Involved in endocytosis.</text>
</comment>
<dbReference type="GO" id="GO:0072659">
    <property type="term" value="P:protein localization to plasma membrane"/>
    <property type="evidence" value="ECO:0007669"/>
    <property type="project" value="TreeGrafter"/>
</dbReference>
<sequence>ATGTPTTNSHSGKHRLDPEIEKYRLELNWAKILDKLKSVKVSEYVKFLEGEAQLEYYLQQYPLTDYRHIEQSRNDLIRVENLLKSGGSIRSFEGQCLLAKLYYAQSRYDECLTYSYEQVLRFSFEHFQTWFNYGLSLISSGQSYRAYLILKECLRMQPKNLQFPSLFETIPSTGEDGQTLLKQTLYPQQYYLNQHEQRPRFIDLVIFI</sequence>
<evidence type="ECO:0000313" key="4">
    <source>
        <dbReference type="EMBL" id="CAF4258615.1"/>
    </source>
</evidence>
<evidence type="ECO:0000259" key="3">
    <source>
        <dbReference type="Pfam" id="PF19440"/>
    </source>
</evidence>
<proteinExistence type="inferred from homology"/>
<dbReference type="InterPro" id="IPR051722">
    <property type="entry name" value="Endocytosis_PI4K-reg_protein"/>
</dbReference>
<protein>
    <recommendedName>
        <fullName evidence="3">Tetratricopeptide repeat protein 7 N-terminal domain-containing protein</fullName>
    </recommendedName>
</protein>
<dbReference type="PANTHER" id="PTHR23083">
    <property type="entry name" value="TETRATRICOPEPTIDE REPEAT PROTEIN, TPR"/>
    <property type="match status" value="1"/>
</dbReference>
<feature type="non-terminal residue" evidence="4">
    <location>
        <position position="1"/>
    </location>
</feature>
<dbReference type="GO" id="GO:0046854">
    <property type="term" value="P:phosphatidylinositol phosphate biosynthetic process"/>
    <property type="evidence" value="ECO:0007669"/>
    <property type="project" value="TreeGrafter"/>
</dbReference>
<dbReference type="PANTHER" id="PTHR23083:SF464">
    <property type="entry name" value="TETRATRICOPEPTIDE REPEAT DOMAIN 7, ISOFORM A"/>
    <property type="match status" value="1"/>
</dbReference>
<accession>A0A820F914</accession>
<evidence type="ECO:0000256" key="1">
    <source>
        <dbReference type="ARBA" id="ARBA00002550"/>
    </source>
</evidence>
<dbReference type="InterPro" id="IPR045819">
    <property type="entry name" value="TTC7_N"/>
</dbReference>
<organism evidence="4 5">
    <name type="scientific">Rotaria sordida</name>
    <dbReference type="NCBI Taxonomy" id="392033"/>
    <lineage>
        <taxon>Eukaryota</taxon>
        <taxon>Metazoa</taxon>
        <taxon>Spiralia</taxon>
        <taxon>Gnathifera</taxon>
        <taxon>Rotifera</taxon>
        <taxon>Eurotatoria</taxon>
        <taxon>Bdelloidea</taxon>
        <taxon>Philodinida</taxon>
        <taxon>Philodinidae</taxon>
        <taxon>Rotaria</taxon>
    </lineage>
</organism>
<dbReference type="Pfam" id="PF19440">
    <property type="entry name" value="TTC7_N"/>
    <property type="match status" value="1"/>
</dbReference>
<evidence type="ECO:0000256" key="2">
    <source>
        <dbReference type="ARBA" id="ARBA00038251"/>
    </source>
</evidence>
<feature type="non-terminal residue" evidence="4">
    <location>
        <position position="208"/>
    </location>
</feature>